<feature type="transmembrane region" description="Helical" evidence="8">
    <location>
        <begin position="34"/>
        <end position="52"/>
    </location>
</feature>
<comment type="similarity">
    <text evidence="2">Belongs to the EamA transporter family.</text>
</comment>
<comment type="subcellular location">
    <subcellularLocation>
        <location evidence="1">Cell membrane</location>
        <topology evidence="1">Multi-pass membrane protein</topology>
    </subcellularLocation>
</comment>
<feature type="transmembrane region" description="Helical" evidence="8">
    <location>
        <begin position="236"/>
        <end position="255"/>
    </location>
</feature>
<keyword evidence="6 8" id="KW-0472">Membrane</keyword>
<dbReference type="EMBL" id="JACXJA010000050">
    <property type="protein sequence ID" value="MBD2866001.1"/>
    <property type="molecule type" value="Genomic_DNA"/>
</dbReference>
<keyword evidence="3" id="KW-1003">Cell membrane</keyword>
<evidence type="ECO:0000256" key="2">
    <source>
        <dbReference type="ARBA" id="ARBA00007362"/>
    </source>
</evidence>
<dbReference type="AlphaFoldDB" id="A0A927CGW6"/>
<evidence type="ECO:0000256" key="6">
    <source>
        <dbReference type="ARBA" id="ARBA00023136"/>
    </source>
</evidence>
<feature type="transmembrane region" description="Helical" evidence="8">
    <location>
        <begin position="91"/>
        <end position="111"/>
    </location>
</feature>
<feature type="domain" description="EamA" evidence="9">
    <location>
        <begin position="144"/>
        <end position="278"/>
    </location>
</feature>
<evidence type="ECO:0000256" key="4">
    <source>
        <dbReference type="ARBA" id="ARBA00022692"/>
    </source>
</evidence>
<proteinExistence type="inferred from homology"/>
<feature type="transmembrane region" description="Helical" evidence="8">
    <location>
        <begin position="7"/>
        <end position="28"/>
    </location>
</feature>
<dbReference type="GO" id="GO:0005886">
    <property type="term" value="C:plasma membrane"/>
    <property type="evidence" value="ECO:0007669"/>
    <property type="project" value="UniProtKB-SubCell"/>
</dbReference>
<reference evidence="10" key="1">
    <citation type="submission" date="2020-09" db="EMBL/GenBank/DDBJ databases">
        <title>A novel bacterium of genus Paenibacillus, isolated from South China Sea.</title>
        <authorList>
            <person name="Huang H."/>
            <person name="Mo K."/>
            <person name="Hu Y."/>
        </authorList>
    </citation>
    <scope>NUCLEOTIDE SEQUENCE</scope>
    <source>
        <strain evidence="10">IB182363</strain>
    </source>
</reference>
<protein>
    <submittedName>
        <fullName evidence="10">DMT family transporter</fullName>
    </submittedName>
</protein>
<feature type="region of interest" description="Disordered" evidence="7">
    <location>
        <begin position="293"/>
        <end position="320"/>
    </location>
</feature>
<feature type="transmembrane region" description="Helical" evidence="8">
    <location>
        <begin position="142"/>
        <end position="163"/>
    </location>
</feature>
<name>A0A927CGW6_9BACL</name>
<dbReference type="SUPFAM" id="SSF103481">
    <property type="entry name" value="Multidrug resistance efflux transporter EmrE"/>
    <property type="match status" value="2"/>
</dbReference>
<evidence type="ECO:0000259" key="9">
    <source>
        <dbReference type="Pfam" id="PF00892"/>
    </source>
</evidence>
<comment type="caution">
    <text evidence="10">The sequence shown here is derived from an EMBL/GenBank/DDBJ whole genome shotgun (WGS) entry which is preliminary data.</text>
</comment>
<feature type="transmembrane region" description="Helical" evidence="8">
    <location>
        <begin position="206"/>
        <end position="224"/>
    </location>
</feature>
<dbReference type="InterPro" id="IPR000620">
    <property type="entry name" value="EamA_dom"/>
</dbReference>
<evidence type="ECO:0000256" key="3">
    <source>
        <dbReference type="ARBA" id="ARBA00022475"/>
    </source>
</evidence>
<evidence type="ECO:0000256" key="5">
    <source>
        <dbReference type="ARBA" id="ARBA00022989"/>
    </source>
</evidence>
<evidence type="ECO:0000313" key="10">
    <source>
        <dbReference type="EMBL" id="MBD2866001.1"/>
    </source>
</evidence>
<keyword evidence="5 8" id="KW-1133">Transmembrane helix</keyword>
<feature type="transmembrane region" description="Helical" evidence="8">
    <location>
        <begin position="118"/>
        <end position="136"/>
    </location>
</feature>
<feature type="domain" description="EamA" evidence="9">
    <location>
        <begin position="5"/>
        <end position="135"/>
    </location>
</feature>
<dbReference type="Proteomes" id="UP000639396">
    <property type="component" value="Unassembled WGS sequence"/>
</dbReference>
<dbReference type="InterPro" id="IPR037185">
    <property type="entry name" value="EmrE-like"/>
</dbReference>
<evidence type="ECO:0000313" key="11">
    <source>
        <dbReference type="Proteomes" id="UP000639396"/>
    </source>
</evidence>
<feature type="transmembrane region" description="Helical" evidence="8">
    <location>
        <begin position="261"/>
        <end position="279"/>
    </location>
</feature>
<keyword evidence="4 8" id="KW-0812">Transmembrane</keyword>
<dbReference type="PANTHER" id="PTHR42920:SF5">
    <property type="entry name" value="EAMA DOMAIN-CONTAINING PROTEIN"/>
    <property type="match status" value="1"/>
</dbReference>
<dbReference type="Pfam" id="PF00892">
    <property type="entry name" value="EamA"/>
    <property type="match status" value="2"/>
</dbReference>
<evidence type="ECO:0000256" key="8">
    <source>
        <dbReference type="SAM" id="Phobius"/>
    </source>
</evidence>
<evidence type="ECO:0000256" key="1">
    <source>
        <dbReference type="ARBA" id="ARBA00004651"/>
    </source>
</evidence>
<dbReference type="PANTHER" id="PTHR42920">
    <property type="entry name" value="OS03G0707200 PROTEIN-RELATED"/>
    <property type="match status" value="1"/>
</dbReference>
<evidence type="ECO:0000256" key="7">
    <source>
        <dbReference type="SAM" id="MobiDB-lite"/>
    </source>
</evidence>
<sequence length="320" mass="34412">MKPLKAELLIVFVTVCWGASYLFMKMGLDSLGEFNLIALRFGIAFLLAAAIFGRRLLKVNMHTVGYAMLLGFLLFLVFTPIMFGLHTTTTSNAGFLVSLTVVFVPLISTLVFRKKIELSLILSVVVAITGIALLTVQPPFAMTAGDLLCMAAAFMYAIHIMVVSIAAQKVDTLNLGILQLGFAGLYGLIFSLLFETPSLPGSPGGWAAILMLSVVCSALGYILQTVAQKYISPTRTGLLFALEPVFAAAIGYWFAGEQLSTKGYIGAALVLLSIVLSTVKKQPERPIAAKRTRRMRGAARTEPARVTAHDADCRPDGMPG</sequence>
<feature type="transmembrane region" description="Helical" evidence="8">
    <location>
        <begin position="64"/>
        <end position="85"/>
    </location>
</feature>
<gene>
    <name evidence="10" type="ORF">IDH45_28850</name>
</gene>
<accession>A0A927CGW6</accession>
<feature type="compositionally biased region" description="Basic and acidic residues" evidence="7">
    <location>
        <begin position="307"/>
        <end position="320"/>
    </location>
</feature>
<dbReference type="RefSeq" id="WP_190931619.1">
    <property type="nucleotide sequence ID" value="NZ_JACXJA010000050.1"/>
</dbReference>
<organism evidence="10 11">
    <name type="scientific">Paenibacillus oceani</name>
    <dbReference type="NCBI Taxonomy" id="2772510"/>
    <lineage>
        <taxon>Bacteria</taxon>
        <taxon>Bacillati</taxon>
        <taxon>Bacillota</taxon>
        <taxon>Bacilli</taxon>
        <taxon>Bacillales</taxon>
        <taxon>Paenibacillaceae</taxon>
        <taxon>Paenibacillus</taxon>
    </lineage>
</organism>
<keyword evidence="11" id="KW-1185">Reference proteome</keyword>
<dbReference type="InterPro" id="IPR051258">
    <property type="entry name" value="Diverse_Substrate_Transporter"/>
</dbReference>
<feature type="transmembrane region" description="Helical" evidence="8">
    <location>
        <begin position="175"/>
        <end position="194"/>
    </location>
</feature>